<evidence type="ECO:0000313" key="2">
    <source>
        <dbReference type="Proteomes" id="UP001380186"/>
    </source>
</evidence>
<name>A0ABN7CBZ5_9FLAO</name>
<keyword evidence="2" id="KW-1185">Reference proteome</keyword>
<sequence>MNTKFISIRDAYGKEYIINVSYIVVVGEGQLGAYVKLTDDSIIELTESVSDFNKKLANG</sequence>
<organism evidence="1 2">
    <name type="scientific">Chryseobacterium gambrini</name>
    <dbReference type="NCBI Taxonomy" id="373672"/>
    <lineage>
        <taxon>Bacteria</taxon>
        <taxon>Pseudomonadati</taxon>
        <taxon>Bacteroidota</taxon>
        <taxon>Flavobacteriia</taxon>
        <taxon>Flavobacteriales</taxon>
        <taxon>Weeksellaceae</taxon>
        <taxon>Chryseobacterium group</taxon>
        <taxon>Chryseobacterium</taxon>
    </lineage>
</organism>
<protein>
    <submittedName>
        <fullName evidence="1">Uncharacterized protein</fullName>
    </submittedName>
</protein>
<evidence type="ECO:0000313" key="1">
    <source>
        <dbReference type="EMBL" id="BEV03902.1"/>
    </source>
</evidence>
<proteinExistence type="predicted"/>
<dbReference type="EMBL" id="AP029022">
    <property type="protein sequence ID" value="BEV03902.1"/>
    <property type="molecule type" value="Genomic_DNA"/>
</dbReference>
<dbReference type="RefSeq" id="WP_338614695.1">
    <property type="nucleotide sequence ID" value="NZ_AP029022.1"/>
</dbReference>
<dbReference type="Proteomes" id="UP001380186">
    <property type="component" value="Chromosome"/>
</dbReference>
<reference evidence="1 2" key="1">
    <citation type="journal article" date="2020" name="Microbes Environ.">
        <title>Synthetic bacterial community of duckweed: a simple and stable system to study plant-microbe interactions.</title>
        <authorList>
            <person name="Ishizawa H."/>
            <person name="Tada M."/>
            <person name="Kuroda M."/>
            <person name="Inoue D."/>
            <person name="Futamata H."/>
            <person name="Ike M."/>
        </authorList>
    </citation>
    <scope>NUCLEOTIDE SEQUENCE [LARGE SCALE GENOMIC DNA]</scope>
    <source>
        <strain evidence="1 2">DW100</strain>
    </source>
</reference>
<accession>A0ABN7CBZ5</accession>
<gene>
    <name evidence="1" type="ORF">CRDW_12760</name>
</gene>